<dbReference type="Proteomes" id="UP000464507">
    <property type="component" value="Chromosome"/>
</dbReference>
<dbReference type="EMBL" id="CP017146">
    <property type="protein sequence ID" value="QHO71208.1"/>
    <property type="molecule type" value="Genomic_DNA"/>
</dbReference>
<keyword evidence="2" id="KW-1185">Reference proteome</keyword>
<organism evidence="1 2">
    <name type="scientific">Marisediminicola antarctica</name>
    <dbReference type="NCBI Taxonomy" id="674079"/>
    <lineage>
        <taxon>Bacteria</taxon>
        <taxon>Bacillati</taxon>
        <taxon>Actinomycetota</taxon>
        <taxon>Actinomycetes</taxon>
        <taxon>Micrococcales</taxon>
        <taxon>Microbacteriaceae</taxon>
        <taxon>Marisediminicola</taxon>
    </lineage>
</organism>
<sequence>MPGLTLVRVNDCLWRVVRPAGELIGYVELIATPGGTRFRAKRFLSAQRRVLIDGEFWAMGDAVDCFRTR</sequence>
<evidence type="ECO:0008006" key="3">
    <source>
        <dbReference type="Google" id="ProtNLM"/>
    </source>
</evidence>
<dbReference type="KEGG" id="mant:BHD05_13765"/>
<dbReference type="AlphaFoldDB" id="A0A7L5AKT1"/>
<proteinExistence type="predicted"/>
<accession>A0A7L5AKT1</accession>
<gene>
    <name evidence="1" type="ORF">BHD05_13765</name>
</gene>
<name>A0A7L5AKT1_9MICO</name>
<dbReference type="OrthoDB" id="5120662at2"/>
<evidence type="ECO:0000313" key="1">
    <source>
        <dbReference type="EMBL" id="QHO71208.1"/>
    </source>
</evidence>
<reference evidence="1 2" key="1">
    <citation type="submission" date="2016-09" db="EMBL/GenBank/DDBJ databases">
        <title>Complete genome sequence of microbes from the polar regions.</title>
        <authorList>
            <person name="Liao L."/>
            <person name="Chen B."/>
        </authorList>
    </citation>
    <scope>NUCLEOTIDE SEQUENCE [LARGE SCALE GENOMIC DNA]</scope>
    <source>
        <strain evidence="1 2">ZS314</strain>
    </source>
</reference>
<protein>
    <recommendedName>
        <fullName evidence="3">DNA mismatch repair protein</fullName>
    </recommendedName>
</protein>
<evidence type="ECO:0000313" key="2">
    <source>
        <dbReference type="Proteomes" id="UP000464507"/>
    </source>
</evidence>